<keyword evidence="2" id="KW-1185">Reference proteome</keyword>
<evidence type="ECO:0000313" key="2">
    <source>
        <dbReference type="Proteomes" id="UP000886523"/>
    </source>
</evidence>
<dbReference type="Proteomes" id="UP000886523">
    <property type="component" value="Unassembled WGS sequence"/>
</dbReference>
<name>A0A9P6AHG2_9AGAM</name>
<feature type="non-terminal residue" evidence="1">
    <location>
        <position position="1"/>
    </location>
</feature>
<dbReference type="AlphaFoldDB" id="A0A9P6AHG2"/>
<gene>
    <name evidence="1" type="ORF">BS47DRAFT_1367819</name>
</gene>
<dbReference type="EMBL" id="MU129136">
    <property type="protein sequence ID" value="KAF9505798.1"/>
    <property type="molecule type" value="Genomic_DNA"/>
</dbReference>
<organism evidence="1 2">
    <name type="scientific">Hydnum rufescens UP504</name>
    <dbReference type="NCBI Taxonomy" id="1448309"/>
    <lineage>
        <taxon>Eukaryota</taxon>
        <taxon>Fungi</taxon>
        <taxon>Dikarya</taxon>
        <taxon>Basidiomycota</taxon>
        <taxon>Agaricomycotina</taxon>
        <taxon>Agaricomycetes</taxon>
        <taxon>Cantharellales</taxon>
        <taxon>Hydnaceae</taxon>
        <taxon>Hydnum</taxon>
    </lineage>
</organism>
<reference evidence="1" key="1">
    <citation type="journal article" date="2020" name="Nat. Commun.">
        <title>Large-scale genome sequencing of mycorrhizal fungi provides insights into the early evolution of symbiotic traits.</title>
        <authorList>
            <person name="Miyauchi S."/>
            <person name="Kiss E."/>
            <person name="Kuo A."/>
            <person name="Drula E."/>
            <person name="Kohler A."/>
            <person name="Sanchez-Garcia M."/>
            <person name="Morin E."/>
            <person name="Andreopoulos B."/>
            <person name="Barry K.W."/>
            <person name="Bonito G."/>
            <person name="Buee M."/>
            <person name="Carver A."/>
            <person name="Chen C."/>
            <person name="Cichocki N."/>
            <person name="Clum A."/>
            <person name="Culley D."/>
            <person name="Crous P.W."/>
            <person name="Fauchery L."/>
            <person name="Girlanda M."/>
            <person name="Hayes R.D."/>
            <person name="Keri Z."/>
            <person name="LaButti K."/>
            <person name="Lipzen A."/>
            <person name="Lombard V."/>
            <person name="Magnuson J."/>
            <person name="Maillard F."/>
            <person name="Murat C."/>
            <person name="Nolan M."/>
            <person name="Ohm R.A."/>
            <person name="Pangilinan J."/>
            <person name="Pereira M.F."/>
            <person name="Perotto S."/>
            <person name="Peter M."/>
            <person name="Pfister S."/>
            <person name="Riley R."/>
            <person name="Sitrit Y."/>
            <person name="Stielow J.B."/>
            <person name="Szollosi G."/>
            <person name="Zifcakova L."/>
            <person name="Stursova M."/>
            <person name="Spatafora J.W."/>
            <person name="Tedersoo L."/>
            <person name="Vaario L.M."/>
            <person name="Yamada A."/>
            <person name="Yan M."/>
            <person name="Wang P."/>
            <person name="Xu J."/>
            <person name="Bruns T."/>
            <person name="Baldrian P."/>
            <person name="Vilgalys R."/>
            <person name="Dunand C."/>
            <person name="Henrissat B."/>
            <person name="Grigoriev I.V."/>
            <person name="Hibbett D."/>
            <person name="Nagy L.G."/>
            <person name="Martin F.M."/>
        </authorList>
    </citation>
    <scope>NUCLEOTIDE SEQUENCE</scope>
    <source>
        <strain evidence="1">UP504</strain>
    </source>
</reference>
<sequence length="194" mass="22047">SWYCIDISLIPEKHDQDPQRCTDIKWVLKLQQWDCLAAHKSKPSHHKGEMLVNAHLWGTKEANELTSVENNGLEQPIQNFMGLVDELLDVGPPPSLWPARLVNYSSTIKGIPLFQSIKQTCSQKDGYRRHLSIWYSAQLASAPPGSITLWMRRLEMMMLSYIDKLDVGGIASHFQEPIRRTGSGTMVADFRPDC</sequence>
<comment type="caution">
    <text evidence="1">The sequence shown here is derived from an EMBL/GenBank/DDBJ whole genome shotgun (WGS) entry which is preliminary data.</text>
</comment>
<evidence type="ECO:0000313" key="1">
    <source>
        <dbReference type="EMBL" id="KAF9505798.1"/>
    </source>
</evidence>
<accession>A0A9P6AHG2</accession>
<proteinExistence type="predicted"/>
<protein>
    <submittedName>
        <fullName evidence="1">Uncharacterized protein</fullName>
    </submittedName>
</protein>